<dbReference type="Gene3D" id="1.20.140.150">
    <property type="match status" value="1"/>
</dbReference>
<evidence type="ECO:0000313" key="9">
    <source>
        <dbReference type="Proteomes" id="UP000728185"/>
    </source>
</evidence>
<dbReference type="PANTHER" id="PTHR12489:SF16">
    <property type="entry name" value="LHFPL TETRASPAN SUBFAMILY MEMBER 6 PROTEIN-RELATED"/>
    <property type="match status" value="1"/>
</dbReference>
<protein>
    <submittedName>
        <fullName evidence="8">Lipoma HMGIC fusion partner</fullName>
    </submittedName>
</protein>
<reference evidence="8" key="1">
    <citation type="submission" date="2019-05" db="EMBL/GenBank/DDBJ databases">
        <title>Annotation for the trematode Fasciolopsis buski.</title>
        <authorList>
            <person name="Choi Y.-J."/>
        </authorList>
    </citation>
    <scope>NUCLEOTIDE SEQUENCE</scope>
    <source>
        <strain evidence="8">HT</strain>
        <tissue evidence="8">Whole worm</tissue>
    </source>
</reference>
<gene>
    <name evidence="8" type="ORF">FBUS_08832</name>
</gene>
<keyword evidence="7" id="KW-0732">Signal</keyword>
<dbReference type="EMBL" id="LUCM01001997">
    <property type="protein sequence ID" value="KAA0198007.1"/>
    <property type="molecule type" value="Genomic_DNA"/>
</dbReference>
<dbReference type="Proteomes" id="UP000728185">
    <property type="component" value="Unassembled WGS sequence"/>
</dbReference>
<feature type="transmembrane region" description="Helical" evidence="6">
    <location>
        <begin position="126"/>
        <end position="159"/>
    </location>
</feature>
<organism evidence="8 9">
    <name type="scientific">Fasciolopsis buskii</name>
    <dbReference type="NCBI Taxonomy" id="27845"/>
    <lineage>
        <taxon>Eukaryota</taxon>
        <taxon>Metazoa</taxon>
        <taxon>Spiralia</taxon>
        <taxon>Lophotrochozoa</taxon>
        <taxon>Platyhelminthes</taxon>
        <taxon>Trematoda</taxon>
        <taxon>Digenea</taxon>
        <taxon>Plagiorchiida</taxon>
        <taxon>Echinostomata</taxon>
        <taxon>Echinostomatoidea</taxon>
        <taxon>Fasciolidae</taxon>
        <taxon>Fasciolopsis</taxon>
    </lineage>
</organism>
<keyword evidence="9" id="KW-1185">Reference proteome</keyword>
<sequence length="588" mass="64057">MRCIWLLWSSLAWLTAVLCTVGCLLPYWLKGSVYISTPTKIPANKVKTDPDSVEPINLGNRVLDKPIEFPTDLGLFRRCGYPVYAAWISSESTPTRGRLQPNRGRPPVQWQTGCGHYSHLTDVPHLAWHIGFILLIIACSLQFFTTFFLFLMGFTLYLITVRSVYRACQTMLLVAGCLTLTACILYPVGWTNSEVKQACGEEAYGFHLGRCHIGWAFVLTCSGGLLSVFASTLPVIFPKHIKQNPTSGFRSLTDSGMHTNESIDRGSKLTGPTVTCPCGCGPSSSTESLSRIGSTPAGSVAAFVQRSAPSPTHLVDMSQRNSRLLLRPGSEHQQQQQKGSVLYLPVSSTAVCLGDRQSPCGSSSSPAAGSSVHETPCSGKLLIDQTVFHSSCQNLAPVSRQLLRPGYTNHPLLASYAPQRYSTGALLGQFYPIPAYQRIAPSLNTDPLIYVTEEDECDHDHMALNGPLPDVAHVVEVLDTEPDMNEDAQTESSPPNIRANPGRDDDNDNDDDAVASITCPTAQSDLRHGPLEISHSSGQDAMPVRWISPQTYKNPILATSVQSGDMKQSTTNDAEQNQTEEQLTTCVL</sequence>
<dbReference type="AlphaFoldDB" id="A0A8E0VQ48"/>
<comment type="subcellular location">
    <subcellularLocation>
        <location evidence="1">Membrane</location>
        <topology evidence="1">Multi-pass membrane protein</topology>
    </subcellularLocation>
</comment>
<feature type="region of interest" description="Disordered" evidence="5">
    <location>
        <begin position="484"/>
        <end position="541"/>
    </location>
</feature>
<comment type="caution">
    <text evidence="8">The sequence shown here is derived from an EMBL/GenBank/DDBJ whole genome shotgun (WGS) entry which is preliminary data.</text>
</comment>
<feature type="transmembrane region" description="Helical" evidence="6">
    <location>
        <begin position="171"/>
        <end position="188"/>
    </location>
</feature>
<dbReference type="Pfam" id="PF10242">
    <property type="entry name" value="L_HMGIC_fpl"/>
    <property type="match status" value="1"/>
</dbReference>
<feature type="chain" id="PRO_5034688448" evidence="7">
    <location>
        <begin position="20"/>
        <end position="588"/>
    </location>
</feature>
<name>A0A8E0VQ48_9TREM</name>
<feature type="transmembrane region" description="Helical" evidence="6">
    <location>
        <begin position="213"/>
        <end position="237"/>
    </location>
</feature>
<evidence type="ECO:0000256" key="1">
    <source>
        <dbReference type="ARBA" id="ARBA00004141"/>
    </source>
</evidence>
<evidence type="ECO:0000313" key="8">
    <source>
        <dbReference type="EMBL" id="KAA0198007.1"/>
    </source>
</evidence>
<evidence type="ECO:0000256" key="3">
    <source>
        <dbReference type="ARBA" id="ARBA00022989"/>
    </source>
</evidence>
<dbReference type="PANTHER" id="PTHR12489">
    <property type="entry name" value="LIPOMA HMGIC FUSION PARTNER-LIKE PROTEIN"/>
    <property type="match status" value="1"/>
</dbReference>
<keyword evidence="3 6" id="KW-1133">Transmembrane helix</keyword>
<keyword evidence="4 6" id="KW-0472">Membrane</keyword>
<dbReference type="OrthoDB" id="5873721at2759"/>
<dbReference type="GO" id="GO:0016020">
    <property type="term" value="C:membrane"/>
    <property type="evidence" value="ECO:0007669"/>
    <property type="project" value="UniProtKB-SubCell"/>
</dbReference>
<feature type="region of interest" description="Disordered" evidence="5">
    <location>
        <begin position="562"/>
        <end position="588"/>
    </location>
</feature>
<keyword evidence="2 6" id="KW-0812">Transmembrane</keyword>
<dbReference type="InterPro" id="IPR019372">
    <property type="entry name" value="LHFPL"/>
</dbReference>
<accession>A0A8E0VQ48</accession>
<evidence type="ECO:0000256" key="4">
    <source>
        <dbReference type="ARBA" id="ARBA00023136"/>
    </source>
</evidence>
<evidence type="ECO:0000256" key="5">
    <source>
        <dbReference type="SAM" id="MobiDB-lite"/>
    </source>
</evidence>
<proteinExistence type="predicted"/>
<evidence type="ECO:0000256" key="2">
    <source>
        <dbReference type="ARBA" id="ARBA00022692"/>
    </source>
</evidence>
<feature type="signal peptide" evidence="7">
    <location>
        <begin position="1"/>
        <end position="19"/>
    </location>
</feature>
<evidence type="ECO:0000256" key="7">
    <source>
        <dbReference type="SAM" id="SignalP"/>
    </source>
</evidence>
<evidence type="ECO:0000256" key="6">
    <source>
        <dbReference type="SAM" id="Phobius"/>
    </source>
</evidence>